<evidence type="ECO:0000313" key="1">
    <source>
        <dbReference type="EMBL" id="QVV90119.1"/>
    </source>
</evidence>
<gene>
    <name evidence="1" type="ORF">KHC33_06410</name>
</gene>
<reference evidence="1 2" key="1">
    <citation type="submission" date="2021-05" db="EMBL/GenBank/DDBJ databases">
        <title>A novel Methanospirillum isolate from a pyrite-forming mixed culture.</title>
        <authorList>
            <person name="Bunk B."/>
            <person name="Sproer C."/>
            <person name="Spring S."/>
            <person name="Pester M."/>
        </authorList>
    </citation>
    <scope>NUCLEOTIDE SEQUENCE [LARGE SCALE GENOMIC DNA]</scope>
    <source>
        <strain evidence="1 2">J.3.6.1-F.2.7.3</strain>
    </source>
</reference>
<dbReference type="Proteomes" id="UP000680656">
    <property type="component" value="Chromosome"/>
</dbReference>
<dbReference type="AlphaFoldDB" id="A0A8E7EKF1"/>
<proteinExistence type="predicted"/>
<dbReference type="RefSeq" id="WP_214420893.1">
    <property type="nucleotide sequence ID" value="NZ_CP075546.1"/>
</dbReference>
<dbReference type="KEGG" id="mrtj:KHC33_06410"/>
<protein>
    <submittedName>
        <fullName evidence="1">Uncharacterized protein</fullName>
    </submittedName>
</protein>
<dbReference type="EMBL" id="CP075546">
    <property type="protein sequence ID" value="QVV90119.1"/>
    <property type="molecule type" value="Genomic_DNA"/>
</dbReference>
<organism evidence="1 2">
    <name type="scientific">Methanospirillum purgamenti</name>
    <dbReference type="NCBI Taxonomy" id="2834276"/>
    <lineage>
        <taxon>Archaea</taxon>
        <taxon>Methanobacteriati</taxon>
        <taxon>Methanobacteriota</taxon>
        <taxon>Stenosarchaea group</taxon>
        <taxon>Methanomicrobia</taxon>
        <taxon>Methanomicrobiales</taxon>
        <taxon>Methanospirillaceae</taxon>
        <taxon>Methanospirillum</taxon>
    </lineage>
</organism>
<dbReference type="GeneID" id="65096800"/>
<keyword evidence="2" id="KW-1185">Reference proteome</keyword>
<accession>A0A8E7EKF1</accession>
<evidence type="ECO:0000313" key="2">
    <source>
        <dbReference type="Proteomes" id="UP000680656"/>
    </source>
</evidence>
<sequence length="181" mass="21198">MIDTNSLINKVKEDRSIIEYISLFVPKYRGYKEKELRREVDALIRKQLHSTLHIYIRDLRWIEKELINADMNTLGSYIESSITQTDIISKKILHAKQGYSAVWQSIKTGKEELTELIHYDASLLGKIQEIKEPIAKIREQIRKKNYDECDQFIEEYSLFLISFDGIFNGREEVILGLANGE</sequence>
<name>A0A8E7EKF1_9EURY</name>